<reference evidence="7 8" key="1">
    <citation type="submission" date="2015-09" db="EMBL/GenBank/DDBJ databases">
        <authorList>
            <consortium name="Pathogen Informatics"/>
        </authorList>
    </citation>
    <scope>NUCLEOTIDE SEQUENCE [LARGE SCALE GENOMIC DNA]</scope>
    <source>
        <strain evidence="7 8">2789STDY5608850</strain>
    </source>
</reference>
<evidence type="ECO:0000313" key="7">
    <source>
        <dbReference type="EMBL" id="CUO28251.1"/>
    </source>
</evidence>
<evidence type="ECO:0000256" key="1">
    <source>
        <dbReference type="ARBA" id="ARBA00022475"/>
    </source>
</evidence>
<feature type="chain" id="PRO_5008020179" evidence="6">
    <location>
        <begin position="28"/>
        <end position="529"/>
    </location>
</feature>
<organism evidence="7 8">
    <name type="scientific">Hungatella hathewayi</name>
    <dbReference type="NCBI Taxonomy" id="154046"/>
    <lineage>
        <taxon>Bacteria</taxon>
        <taxon>Bacillati</taxon>
        <taxon>Bacillota</taxon>
        <taxon>Clostridia</taxon>
        <taxon>Lachnospirales</taxon>
        <taxon>Lachnospiraceae</taxon>
        <taxon>Hungatella</taxon>
    </lineage>
</organism>
<dbReference type="PANTHER" id="PTHR43649:SF33">
    <property type="entry name" value="POLYGALACTURONAN_RHAMNOGALACTURONAN-BINDING PROTEIN YTCQ"/>
    <property type="match status" value="1"/>
</dbReference>
<sequence>MLKRKVESILLCSALVASMLAGCGSNAATQTSEAGENKTTAEAANDGREVVEVTAVLQLNPEISLENNPILQKIEEDTGVRLIIEAPPLNNFWDRVKILVGTGDMPDFFAYGADTYATQWAEEGLLADVTDLIKDYPNLSTNISKEQYGDTKLLGDDRIFGVPRPNSYDKAGFLINKKWLKAVGMDAPRTVEEFVEVCRAFTTQDPDGNGKADTYGVSFGAQQNSMDSGIWHMNNDFLSTAYNIAAWHHGMPDADGSFKLRPLKSEYYDYVTLLRDMYAEGIVDREFITHKSEEHTEAFAQGRVGIVGTSGKNYTTTVLERYGLNIDDYEYCAPLALDESHDPVYVMPPSNWMAYFINADSEHIDAVLKVLDWANSEEGFVAMQLGLQGIHYNSYDIETRTIDRTEEQTKAVNKVTSNMFAFANAYQNQEALMGGSTPEIIEKWQKETEAADQVTTECYTPFVKVVDKIAIEFPDDVQGLNSLEVRYVTGEVQLDELKNFIDTDYQPKTAEIAQEFADFMAENPVRFEK</sequence>
<dbReference type="InterPro" id="IPR050490">
    <property type="entry name" value="Bact_solute-bd_prot1"/>
</dbReference>
<dbReference type="Proteomes" id="UP000095651">
    <property type="component" value="Unassembled WGS sequence"/>
</dbReference>
<evidence type="ECO:0000313" key="8">
    <source>
        <dbReference type="Proteomes" id="UP000095651"/>
    </source>
</evidence>
<evidence type="ECO:0000256" key="2">
    <source>
        <dbReference type="ARBA" id="ARBA00022729"/>
    </source>
</evidence>
<keyword evidence="5 7" id="KW-0449">Lipoprotein</keyword>
<dbReference type="SUPFAM" id="SSF53850">
    <property type="entry name" value="Periplasmic binding protein-like II"/>
    <property type="match status" value="1"/>
</dbReference>
<dbReference type="EMBL" id="CYZE01000005">
    <property type="protein sequence ID" value="CUO28251.1"/>
    <property type="molecule type" value="Genomic_DNA"/>
</dbReference>
<dbReference type="Gene3D" id="3.40.190.10">
    <property type="entry name" value="Periplasmic binding protein-like II"/>
    <property type="match status" value="2"/>
</dbReference>
<protein>
    <submittedName>
        <fullName evidence="7">Lipoprotein LipO</fullName>
    </submittedName>
</protein>
<proteinExistence type="predicted"/>
<evidence type="ECO:0000256" key="3">
    <source>
        <dbReference type="ARBA" id="ARBA00023136"/>
    </source>
</evidence>
<gene>
    <name evidence="7" type="primary">lipO7_2</name>
    <name evidence="7" type="ORF">ERS852407_02342</name>
</gene>
<dbReference type="InterPro" id="IPR006059">
    <property type="entry name" value="SBP"/>
</dbReference>
<accession>A0A174DRQ8</accession>
<keyword evidence="1" id="KW-1003">Cell membrane</keyword>
<evidence type="ECO:0000256" key="6">
    <source>
        <dbReference type="SAM" id="SignalP"/>
    </source>
</evidence>
<dbReference type="PANTHER" id="PTHR43649">
    <property type="entry name" value="ARABINOSE-BINDING PROTEIN-RELATED"/>
    <property type="match status" value="1"/>
</dbReference>
<evidence type="ECO:0000256" key="5">
    <source>
        <dbReference type="ARBA" id="ARBA00023288"/>
    </source>
</evidence>
<evidence type="ECO:0000256" key="4">
    <source>
        <dbReference type="ARBA" id="ARBA00023139"/>
    </source>
</evidence>
<dbReference type="Pfam" id="PF01547">
    <property type="entry name" value="SBP_bac_1"/>
    <property type="match status" value="1"/>
</dbReference>
<name>A0A174DRQ8_9FIRM</name>
<dbReference type="PROSITE" id="PS51257">
    <property type="entry name" value="PROKAR_LIPOPROTEIN"/>
    <property type="match status" value="1"/>
</dbReference>
<keyword evidence="2 6" id="KW-0732">Signal</keyword>
<dbReference type="AlphaFoldDB" id="A0A174DRQ8"/>
<keyword evidence="4" id="KW-0564">Palmitate</keyword>
<dbReference type="RefSeq" id="WP_055655236.1">
    <property type="nucleotide sequence ID" value="NZ_CABIXC010000005.1"/>
</dbReference>
<keyword evidence="3" id="KW-0472">Membrane</keyword>
<feature type="signal peptide" evidence="6">
    <location>
        <begin position="1"/>
        <end position="27"/>
    </location>
</feature>